<accession>A0ABX9A3F6</accession>
<feature type="chain" id="PRO_5047231850" evidence="1">
    <location>
        <begin position="21"/>
        <end position="368"/>
    </location>
</feature>
<evidence type="ECO:0000313" key="3">
    <source>
        <dbReference type="Proteomes" id="UP000824321"/>
    </source>
</evidence>
<gene>
    <name evidence="2" type="ORF">K3136_03565</name>
</gene>
<organism evidence="2 3">
    <name type="scientific">Qipengyuania gelatinilytica</name>
    <dbReference type="NCBI Taxonomy" id="2867231"/>
    <lineage>
        <taxon>Bacteria</taxon>
        <taxon>Pseudomonadati</taxon>
        <taxon>Pseudomonadota</taxon>
        <taxon>Alphaproteobacteria</taxon>
        <taxon>Sphingomonadales</taxon>
        <taxon>Erythrobacteraceae</taxon>
        <taxon>Qipengyuania</taxon>
    </lineage>
</organism>
<evidence type="ECO:0000313" key="2">
    <source>
        <dbReference type="EMBL" id="QZD95810.1"/>
    </source>
</evidence>
<keyword evidence="1" id="KW-0732">Signal</keyword>
<dbReference type="EMBL" id="CP081294">
    <property type="protein sequence ID" value="QZD95810.1"/>
    <property type="molecule type" value="Genomic_DNA"/>
</dbReference>
<reference evidence="2 3" key="1">
    <citation type="submission" date="2021-08" db="EMBL/GenBank/DDBJ databases">
        <title>Comparative Genomics Analysis of the Genus Qipengyuania Reveals Extensive Genetic Diversity and Metabolic Versatility, Including the Description of Fifteen Novel Species.</title>
        <authorList>
            <person name="Liu Y."/>
        </authorList>
    </citation>
    <scope>NUCLEOTIDE SEQUENCE [LARGE SCALE GENOMIC DNA]</scope>
    <source>
        <strain evidence="2 3">1NDH1</strain>
    </source>
</reference>
<protein>
    <submittedName>
        <fullName evidence="2">Uncharacterized protein</fullName>
    </submittedName>
</protein>
<sequence length="368" mass="40487">MKIQNLFVAATALLAQPAHAQLFAVDTETHRVLEAPPESFSAPVLDRMCSTSGAMQYDWGQTGVPLSSRIMETLDMSFVLPERMAPFEEARPRSTPWSDRMAWMSYWVAVGRGDDVEAGYHAFVDGLTPTIAEEGWQPITLDMDELPIGLMAYYGDYVFEREIETEGGPQRQMLSISYSMGDVSLTCGVADITMDMVGETFGQLPDGTPRPEQTEIPLPPRFGAQQCGDPNFTAQIWDQSDTSPATTYLSALLRRQDYYSRLVQWLGWKLDESGQFTPEEIIGLMMGSDGAGGFASAMLGAMDSFGEALEVSKAMWDTREAGDRAGFCLATIRMQDLIVKFDEAGRQGNSAAITALERAAREKGISLD</sequence>
<dbReference type="RefSeq" id="WP_221431537.1">
    <property type="nucleotide sequence ID" value="NZ_CP081294.1"/>
</dbReference>
<keyword evidence="3" id="KW-1185">Reference proteome</keyword>
<evidence type="ECO:0000256" key="1">
    <source>
        <dbReference type="SAM" id="SignalP"/>
    </source>
</evidence>
<feature type="signal peptide" evidence="1">
    <location>
        <begin position="1"/>
        <end position="20"/>
    </location>
</feature>
<name>A0ABX9A3F6_9SPHN</name>
<proteinExistence type="predicted"/>
<dbReference type="Proteomes" id="UP000824321">
    <property type="component" value="Chromosome"/>
</dbReference>